<accession>A0ABR9JW45</accession>
<dbReference type="RefSeq" id="WP_192760734.1">
    <property type="nucleotide sequence ID" value="NZ_JADBDZ010000001.1"/>
</dbReference>
<dbReference type="InterPro" id="IPR036410">
    <property type="entry name" value="HSP_DnaJ_Cys-rich_dom_sf"/>
</dbReference>
<dbReference type="Proteomes" id="UP000627838">
    <property type="component" value="Unassembled WGS sequence"/>
</dbReference>
<gene>
    <name evidence="1" type="ORF">H4W34_004178</name>
</gene>
<dbReference type="EMBL" id="JADBDZ010000001">
    <property type="protein sequence ID" value="MBE1534345.1"/>
    <property type="molecule type" value="Genomic_DNA"/>
</dbReference>
<organism evidence="1 2">
    <name type="scientific">Actinomadura algeriensis</name>
    <dbReference type="NCBI Taxonomy" id="1679523"/>
    <lineage>
        <taxon>Bacteria</taxon>
        <taxon>Bacillati</taxon>
        <taxon>Actinomycetota</taxon>
        <taxon>Actinomycetes</taxon>
        <taxon>Streptosporangiales</taxon>
        <taxon>Thermomonosporaceae</taxon>
        <taxon>Actinomadura</taxon>
    </lineage>
</organism>
<name>A0ABR9JW45_9ACTN</name>
<evidence type="ECO:0000313" key="1">
    <source>
        <dbReference type="EMBL" id="MBE1534345.1"/>
    </source>
</evidence>
<keyword evidence="2" id="KW-1185">Reference proteome</keyword>
<sequence>MGENAPWDGLSCRVCKGTGEVVYARGDNRICLQCEDCSGTGRAGTAPAGPRFRTDGFRGPVYATGYQLGCWTCFGAGVVLTPSFAQRPCPDCVRD</sequence>
<protein>
    <submittedName>
        <fullName evidence="1">DnaJ-class molecular chaperone</fullName>
    </submittedName>
</protein>
<proteinExistence type="predicted"/>
<comment type="caution">
    <text evidence="1">The sequence shown here is derived from an EMBL/GenBank/DDBJ whole genome shotgun (WGS) entry which is preliminary data.</text>
</comment>
<evidence type="ECO:0000313" key="2">
    <source>
        <dbReference type="Proteomes" id="UP000627838"/>
    </source>
</evidence>
<reference evidence="1 2" key="1">
    <citation type="submission" date="2020-10" db="EMBL/GenBank/DDBJ databases">
        <title>Sequencing the genomes of 1000 actinobacteria strains.</title>
        <authorList>
            <person name="Klenk H.-P."/>
        </authorList>
    </citation>
    <scope>NUCLEOTIDE SEQUENCE [LARGE SCALE GENOMIC DNA]</scope>
    <source>
        <strain evidence="1 2">DSM 46744</strain>
    </source>
</reference>
<dbReference type="SUPFAM" id="SSF57938">
    <property type="entry name" value="DnaJ/Hsp40 cysteine-rich domain"/>
    <property type="match status" value="1"/>
</dbReference>